<keyword evidence="1" id="KW-0732">Signal</keyword>
<dbReference type="EMBL" id="JAUYVI010000002">
    <property type="protein sequence ID" value="MDQ7247278.1"/>
    <property type="molecule type" value="Genomic_DNA"/>
</dbReference>
<accession>A0ABU0YHT0</accession>
<dbReference type="Proteomes" id="UP001230156">
    <property type="component" value="Unassembled WGS sequence"/>
</dbReference>
<evidence type="ECO:0000256" key="1">
    <source>
        <dbReference type="SAM" id="SignalP"/>
    </source>
</evidence>
<evidence type="ECO:0000313" key="2">
    <source>
        <dbReference type="EMBL" id="MDQ7247278.1"/>
    </source>
</evidence>
<evidence type="ECO:0000313" key="3">
    <source>
        <dbReference type="Proteomes" id="UP001230156"/>
    </source>
</evidence>
<proteinExistence type="predicted"/>
<keyword evidence="3" id="KW-1185">Reference proteome</keyword>
<protein>
    <submittedName>
        <fullName evidence="2">Uncharacterized protein</fullName>
    </submittedName>
</protein>
<organism evidence="2 3">
    <name type="scientific">Dongia sedimenti</name>
    <dbReference type="NCBI Taxonomy" id="3064282"/>
    <lineage>
        <taxon>Bacteria</taxon>
        <taxon>Pseudomonadati</taxon>
        <taxon>Pseudomonadota</taxon>
        <taxon>Alphaproteobacteria</taxon>
        <taxon>Rhodospirillales</taxon>
        <taxon>Dongiaceae</taxon>
        <taxon>Dongia</taxon>
    </lineage>
</organism>
<feature type="chain" id="PRO_5047062447" evidence="1">
    <location>
        <begin position="36"/>
        <end position="119"/>
    </location>
</feature>
<reference evidence="3" key="1">
    <citation type="submission" date="2023-08" db="EMBL/GenBank/DDBJ databases">
        <title>Rhodospirillaceae gen. nov., a novel taxon isolated from the Yangtze River Yuezi River estuary sludge.</title>
        <authorList>
            <person name="Ruan L."/>
        </authorList>
    </citation>
    <scope>NUCLEOTIDE SEQUENCE [LARGE SCALE GENOMIC DNA]</scope>
    <source>
        <strain evidence="3">R-7</strain>
    </source>
</reference>
<sequence>MRITMYSMHRAARRIGLSVIGSAAILLGLAGAAQAEKMKPQDIEDNRQTCMSACIEKTGNATGCQAYCGCSTEAMAAQITQEEYDAGKNAIASQQPPAQATVDKLTAIAKTCRPQLENN</sequence>
<feature type="signal peptide" evidence="1">
    <location>
        <begin position="1"/>
        <end position="35"/>
    </location>
</feature>
<comment type="caution">
    <text evidence="2">The sequence shown here is derived from an EMBL/GenBank/DDBJ whole genome shotgun (WGS) entry which is preliminary data.</text>
</comment>
<dbReference type="RefSeq" id="WP_379954679.1">
    <property type="nucleotide sequence ID" value="NZ_JAUYVI010000002.1"/>
</dbReference>
<name>A0ABU0YHT0_9PROT</name>
<gene>
    <name evidence="2" type="ORF">Q8A70_06355</name>
</gene>